<keyword evidence="2" id="KW-0998">Cell outer membrane</keyword>
<dbReference type="InterPro" id="IPR012674">
    <property type="entry name" value="Calycin"/>
</dbReference>
<dbReference type="Pfam" id="PF08212">
    <property type="entry name" value="Lipocalin_2"/>
    <property type="match status" value="1"/>
</dbReference>
<organism evidence="4 5">
    <name type="scientific">Tahibacter harae</name>
    <dbReference type="NCBI Taxonomy" id="2963937"/>
    <lineage>
        <taxon>Bacteria</taxon>
        <taxon>Pseudomonadati</taxon>
        <taxon>Pseudomonadota</taxon>
        <taxon>Gammaproteobacteria</taxon>
        <taxon>Lysobacterales</taxon>
        <taxon>Rhodanobacteraceae</taxon>
        <taxon>Tahibacter</taxon>
    </lineage>
</organism>
<dbReference type="InterPro" id="IPR047202">
    <property type="entry name" value="Lipocalin_Blc-like_dom"/>
</dbReference>
<dbReference type="PROSITE" id="PS51257">
    <property type="entry name" value="PROKAR_LIPOPROTEIN"/>
    <property type="match status" value="1"/>
</dbReference>
<comment type="subcellular location">
    <subcellularLocation>
        <location evidence="2">Cell outer membrane</location>
    </subcellularLocation>
</comment>
<name>A0ABT1QNZ6_9GAMM</name>
<dbReference type="Gene3D" id="2.40.128.20">
    <property type="match status" value="1"/>
</dbReference>
<evidence type="ECO:0000256" key="2">
    <source>
        <dbReference type="PIRNR" id="PIRNR036893"/>
    </source>
</evidence>
<comment type="function">
    <text evidence="2">Involved in the storage or transport of lipids necessary for membrane maintenance under stressful conditions. Displays a binding preference for lysophospholipids.</text>
</comment>
<keyword evidence="2" id="KW-0732">Signal</keyword>
<sequence length="183" mass="20754">MRGGLFAAIPLMLTACAANPVLPRMESVDLPRFMGDWYVIAHVPSWPERHAHNAIESYVLDSDGTIRTTFRYRKTPDGPLKVMRPKGWAEQGSGNAVWGMQFIWPIRAEYVIAYVDADYQETIVARSKRDYAWIMARTPTLPPERYEALLSRLLALGYAPEDVRRVPQAWPEAGFPGGREPVH</sequence>
<dbReference type="SUPFAM" id="SSF50814">
    <property type="entry name" value="Lipocalins"/>
    <property type="match status" value="1"/>
</dbReference>
<reference evidence="4" key="1">
    <citation type="submission" date="2022-07" db="EMBL/GenBank/DDBJ databases">
        <title>Tahibacter sp., a new gammaproteobacterium isolated from the silt sample collected at pig farm.</title>
        <authorList>
            <person name="Chen H."/>
        </authorList>
    </citation>
    <scope>NUCLEOTIDE SEQUENCE</scope>
    <source>
        <strain evidence="4">P2K</strain>
    </source>
</reference>
<proteinExistence type="inferred from homology"/>
<accession>A0ABT1QNZ6</accession>
<keyword evidence="2" id="KW-0472">Membrane</keyword>
<dbReference type="InterPro" id="IPR000566">
    <property type="entry name" value="Lipocln_cytosolic_FA-bd_dom"/>
</dbReference>
<keyword evidence="2" id="KW-0449">Lipoprotein</keyword>
<comment type="subunit">
    <text evidence="2">Homodimer.</text>
</comment>
<feature type="signal peptide" evidence="2">
    <location>
        <begin position="1"/>
        <end position="17"/>
    </location>
</feature>
<dbReference type="InterPro" id="IPR022271">
    <property type="entry name" value="Lipocalin_ApoD"/>
</dbReference>
<evidence type="ECO:0000313" key="4">
    <source>
        <dbReference type="EMBL" id="MCQ4163502.1"/>
    </source>
</evidence>
<dbReference type="Proteomes" id="UP001165498">
    <property type="component" value="Unassembled WGS sequence"/>
</dbReference>
<dbReference type="PIRSF" id="PIRSF036893">
    <property type="entry name" value="Lipocalin_ApoD"/>
    <property type="match status" value="1"/>
</dbReference>
<dbReference type="PANTHER" id="PTHR10612">
    <property type="entry name" value="APOLIPOPROTEIN D"/>
    <property type="match status" value="1"/>
</dbReference>
<gene>
    <name evidence="4" type="ORF">NM961_02140</name>
</gene>
<feature type="domain" description="Lipocalin/cytosolic fatty-acid binding" evidence="3">
    <location>
        <begin position="28"/>
        <end position="168"/>
    </location>
</feature>
<dbReference type="InterPro" id="IPR002446">
    <property type="entry name" value="Lipocalin_bac"/>
</dbReference>
<dbReference type="RefSeq" id="WP_255911308.1">
    <property type="nucleotide sequence ID" value="NZ_JANFQO010000002.1"/>
</dbReference>
<dbReference type="PANTHER" id="PTHR10612:SF34">
    <property type="entry name" value="APOLIPOPROTEIN D"/>
    <property type="match status" value="1"/>
</dbReference>
<comment type="caution">
    <text evidence="4">The sequence shown here is derived from an EMBL/GenBank/DDBJ whole genome shotgun (WGS) entry which is preliminary data.</text>
</comment>
<feature type="chain" id="PRO_5045016975" description="Outer membrane lipoprotein Blc" evidence="2">
    <location>
        <begin position="18"/>
        <end position="183"/>
    </location>
</feature>
<dbReference type="PRINTS" id="PR01171">
    <property type="entry name" value="BCTLIPOCALIN"/>
</dbReference>
<dbReference type="EMBL" id="JANFQO010000002">
    <property type="protein sequence ID" value="MCQ4163502.1"/>
    <property type="molecule type" value="Genomic_DNA"/>
</dbReference>
<protein>
    <recommendedName>
        <fullName evidence="2">Outer membrane lipoprotein Blc</fullName>
    </recommendedName>
</protein>
<dbReference type="CDD" id="cd19438">
    <property type="entry name" value="lipocalin_Blc-like"/>
    <property type="match status" value="1"/>
</dbReference>
<evidence type="ECO:0000313" key="5">
    <source>
        <dbReference type="Proteomes" id="UP001165498"/>
    </source>
</evidence>
<evidence type="ECO:0000259" key="3">
    <source>
        <dbReference type="Pfam" id="PF08212"/>
    </source>
</evidence>
<keyword evidence="2" id="KW-0446">Lipid-binding</keyword>
<comment type="similarity">
    <text evidence="1 2">Belongs to the calycin superfamily. Lipocalin family.</text>
</comment>
<evidence type="ECO:0000256" key="1">
    <source>
        <dbReference type="ARBA" id="ARBA00006889"/>
    </source>
</evidence>
<keyword evidence="5" id="KW-1185">Reference proteome</keyword>